<evidence type="ECO:0000259" key="1">
    <source>
        <dbReference type="PROSITE" id="PS50110"/>
    </source>
</evidence>
<dbReference type="SMART" id="SM00448">
    <property type="entry name" value="REC"/>
    <property type="match status" value="1"/>
</dbReference>
<dbReference type="EMBL" id="LAZR01033313">
    <property type="protein sequence ID" value="KKL48463.1"/>
    <property type="molecule type" value="Genomic_DNA"/>
</dbReference>
<protein>
    <recommendedName>
        <fullName evidence="1">Response regulatory domain-containing protein</fullName>
    </recommendedName>
</protein>
<evidence type="ECO:0000313" key="2">
    <source>
        <dbReference type="EMBL" id="KKL48463.1"/>
    </source>
</evidence>
<dbReference type="PROSITE" id="PS50110">
    <property type="entry name" value="RESPONSE_REGULATORY"/>
    <property type="match status" value="1"/>
</dbReference>
<comment type="caution">
    <text evidence="2">The sequence shown here is derived from an EMBL/GenBank/DDBJ whole genome shotgun (WGS) entry which is preliminary data.</text>
</comment>
<reference evidence="2" key="1">
    <citation type="journal article" date="2015" name="Nature">
        <title>Complex archaea that bridge the gap between prokaryotes and eukaryotes.</title>
        <authorList>
            <person name="Spang A."/>
            <person name="Saw J.H."/>
            <person name="Jorgensen S.L."/>
            <person name="Zaremba-Niedzwiedzka K."/>
            <person name="Martijn J."/>
            <person name="Lind A.E."/>
            <person name="van Eijk R."/>
            <person name="Schleper C."/>
            <person name="Guy L."/>
            <person name="Ettema T.J."/>
        </authorList>
    </citation>
    <scope>NUCLEOTIDE SEQUENCE</scope>
</reference>
<dbReference type="PANTHER" id="PTHR43228">
    <property type="entry name" value="TWO-COMPONENT RESPONSE REGULATOR"/>
    <property type="match status" value="1"/>
</dbReference>
<name>A0A0F9CGL7_9ZZZZ</name>
<dbReference type="InterPro" id="IPR001789">
    <property type="entry name" value="Sig_transdc_resp-reg_receiver"/>
</dbReference>
<dbReference type="CDD" id="cd17535">
    <property type="entry name" value="REC_NarL-like"/>
    <property type="match status" value="1"/>
</dbReference>
<dbReference type="Gene3D" id="3.40.50.2300">
    <property type="match status" value="1"/>
</dbReference>
<dbReference type="GO" id="GO:0000160">
    <property type="term" value="P:phosphorelay signal transduction system"/>
    <property type="evidence" value="ECO:0007669"/>
    <property type="project" value="InterPro"/>
</dbReference>
<gene>
    <name evidence="2" type="ORF">LCGC14_2325270</name>
</gene>
<dbReference type="Pfam" id="PF00072">
    <property type="entry name" value="Response_reg"/>
    <property type="match status" value="1"/>
</dbReference>
<dbReference type="InterPro" id="IPR011006">
    <property type="entry name" value="CheY-like_superfamily"/>
</dbReference>
<dbReference type="PANTHER" id="PTHR43228:SF1">
    <property type="entry name" value="TWO-COMPONENT RESPONSE REGULATOR ARR22"/>
    <property type="match status" value="1"/>
</dbReference>
<organism evidence="2">
    <name type="scientific">marine sediment metagenome</name>
    <dbReference type="NCBI Taxonomy" id="412755"/>
    <lineage>
        <taxon>unclassified sequences</taxon>
        <taxon>metagenomes</taxon>
        <taxon>ecological metagenomes</taxon>
    </lineage>
</organism>
<feature type="domain" description="Response regulatory" evidence="1">
    <location>
        <begin position="7"/>
        <end position="121"/>
    </location>
</feature>
<proteinExistence type="predicted"/>
<dbReference type="SUPFAM" id="SSF52172">
    <property type="entry name" value="CheY-like"/>
    <property type="match status" value="1"/>
</dbReference>
<dbReference type="InterPro" id="IPR052048">
    <property type="entry name" value="ST_Response_Regulator"/>
</dbReference>
<dbReference type="AlphaFoldDB" id="A0A0F9CGL7"/>
<dbReference type="InterPro" id="IPR058245">
    <property type="entry name" value="NreC/VraR/RcsB-like_REC"/>
</dbReference>
<accession>A0A0F9CGL7</accession>
<sequence>MSEQTIRVLIADDDRSIRRLLRMLLTDADGIVAIAEAENGEEAVEMTEQLRPDVVLVDSTMPRLDIVDAVRLIRAREANVGIVVLASYDQRAAEALEAGANAYILKDAEREALLETIRRVASQPPKTD</sequence>